<dbReference type="GO" id="GO:0003677">
    <property type="term" value="F:DNA binding"/>
    <property type="evidence" value="ECO:0007669"/>
    <property type="project" value="InterPro"/>
</dbReference>
<comment type="function">
    <text evidence="1 3">Catalyzes the reaction of cyanate with bicarbonate to produce ammonia and carbon dioxide.</text>
</comment>
<accession>A0AAV9INU4</accession>
<dbReference type="SMART" id="SM01116">
    <property type="entry name" value="Cyanate_lyase"/>
    <property type="match status" value="1"/>
</dbReference>
<dbReference type="InterPro" id="IPR010982">
    <property type="entry name" value="Lambda_DNA-bd_dom_sf"/>
</dbReference>
<protein>
    <recommendedName>
        <fullName evidence="3">Cyanate hydratase</fullName>
        <shortName evidence="3">Cyanase</shortName>
        <ecNumber evidence="3">4.2.1.104</ecNumber>
    </recommendedName>
    <alternativeName>
        <fullName evidence="3">Cyanate hydrolase</fullName>
    </alternativeName>
    <alternativeName>
        <fullName evidence="3">Cyanate lyase</fullName>
    </alternativeName>
</protein>
<proteinExistence type="inferred from homology"/>
<feature type="domain" description="Cyanate lyase C-terminal" evidence="5">
    <location>
        <begin position="122"/>
        <end position="195"/>
    </location>
</feature>
<reference evidence="6 7" key="1">
    <citation type="submission" date="2022-07" db="EMBL/GenBank/DDBJ databases">
        <title>Genome-wide signatures of adaptation to extreme environments.</title>
        <authorList>
            <person name="Cho C.H."/>
            <person name="Yoon H.S."/>
        </authorList>
    </citation>
    <scope>NUCLEOTIDE SEQUENCE [LARGE SCALE GENOMIC DNA]</scope>
    <source>
        <strain evidence="6 7">108.79 E11</strain>
    </source>
</reference>
<dbReference type="PANTHER" id="PTHR34186:SF2">
    <property type="entry name" value="CYANATE HYDRATASE"/>
    <property type="match status" value="1"/>
</dbReference>
<dbReference type="SUPFAM" id="SSF47413">
    <property type="entry name" value="lambda repressor-like DNA-binding domains"/>
    <property type="match status" value="1"/>
</dbReference>
<name>A0AAV9INU4_9RHOD</name>
<evidence type="ECO:0000259" key="5">
    <source>
        <dbReference type="SMART" id="SM01116"/>
    </source>
</evidence>
<evidence type="ECO:0000313" key="7">
    <source>
        <dbReference type="Proteomes" id="UP001300502"/>
    </source>
</evidence>
<gene>
    <name evidence="6" type="ORF">GAYE_SCF7681MG7027</name>
</gene>
<keyword evidence="7" id="KW-1185">Reference proteome</keyword>
<dbReference type="Gene3D" id="3.30.1160.10">
    <property type="entry name" value="Cyanate lyase, C-terminal domain"/>
    <property type="match status" value="1"/>
</dbReference>
<evidence type="ECO:0000256" key="3">
    <source>
        <dbReference type="HAMAP-Rule" id="MF_03139"/>
    </source>
</evidence>
<dbReference type="InterPro" id="IPR036581">
    <property type="entry name" value="Cyanate_lyase_C_sf"/>
</dbReference>
<feature type="active site" evidence="3">
    <location>
        <position position="138"/>
    </location>
</feature>
<dbReference type="EC" id="4.2.1.104" evidence="3"/>
<dbReference type="SUPFAM" id="SSF55234">
    <property type="entry name" value="Cyanase C-terminal domain"/>
    <property type="match status" value="1"/>
</dbReference>
<evidence type="ECO:0000256" key="1">
    <source>
        <dbReference type="ARBA" id="ARBA00003561"/>
    </source>
</evidence>
<comment type="caution">
    <text evidence="6">The sequence shown here is derived from an EMBL/GenBank/DDBJ whole genome shotgun (WGS) entry which is preliminary data.</text>
</comment>
<comment type="catalytic activity">
    <reaction evidence="3">
        <text>cyanate + hydrogencarbonate + 3 H(+) = NH4(+) + 2 CO2</text>
        <dbReference type="Rhea" id="RHEA:11120"/>
        <dbReference type="ChEBI" id="CHEBI:15378"/>
        <dbReference type="ChEBI" id="CHEBI:16526"/>
        <dbReference type="ChEBI" id="CHEBI:17544"/>
        <dbReference type="ChEBI" id="CHEBI:28938"/>
        <dbReference type="ChEBI" id="CHEBI:29195"/>
        <dbReference type="EC" id="4.2.1.104"/>
    </reaction>
</comment>
<feature type="active site" evidence="3">
    <location>
        <position position="161"/>
    </location>
</feature>
<evidence type="ECO:0000256" key="4">
    <source>
        <dbReference type="SAM" id="MobiDB-lite"/>
    </source>
</evidence>
<dbReference type="Gene3D" id="1.10.260.40">
    <property type="entry name" value="lambda repressor-like DNA-binding domains"/>
    <property type="match status" value="1"/>
</dbReference>
<dbReference type="Pfam" id="PF02560">
    <property type="entry name" value="Cyanate_lyase"/>
    <property type="match status" value="1"/>
</dbReference>
<evidence type="ECO:0000256" key="2">
    <source>
        <dbReference type="ARBA" id="ARBA00023239"/>
    </source>
</evidence>
<dbReference type="InterPro" id="IPR008076">
    <property type="entry name" value="Cyanase"/>
</dbReference>
<dbReference type="NCBIfam" id="TIGR00673">
    <property type="entry name" value="cynS"/>
    <property type="match status" value="1"/>
</dbReference>
<feature type="compositionally biased region" description="Low complexity" evidence="4">
    <location>
        <begin position="20"/>
        <end position="39"/>
    </location>
</feature>
<comment type="similarity">
    <text evidence="3">Belongs to the cyanase family.</text>
</comment>
<sequence>MWRVGNIYKSRYSLLQQRLQSSLPQQQSSSPETTSTTSSHPGIQTSVDDKAALVRRLLAAKEQSGKTFDQIAAECGLTNAYTAQLFFSQAQLKPHTAPKLKQAVPAISDQDLLALQRFPLRSFHPNILQDPTVYRFYEAVTHYGEALKALVNEKCGDGIMSAIDMYVSVDKIKGRHGEDRIVVKLNGKFLPQVEGKAEDDTSSLSS</sequence>
<dbReference type="PRINTS" id="PR01693">
    <property type="entry name" value="CYANASE"/>
</dbReference>
<dbReference type="HAMAP" id="MF_00535">
    <property type="entry name" value="Cyanate_hydrat"/>
    <property type="match status" value="1"/>
</dbReference>
<organism evidence="6 7">
    <name type="scientific">Galdieria yellowstonensis</name>
    <dbReference type="NCBI Taxonomy" id="3028027"/>
    <lineage>
        <taxon>Eukaryota</taxon>
        <taxon>Rhodophyta</taxon>
        <taxon>Bangiophyceae</taxon>
        <taxon>Galdieriales</taxon>
        <taxon>Galdieriaceae</taxon>
        <taxon>Galdieria</taxon>
    </lineage>
</organism>
<dbReference type="InterPro" id="IPR003712">
    <property type="entry name" value="Cyanate_lyase_C"/>
</dbReference>
<feature type="active site" evidence="3">
    <location>
        <position position="135"/>
    </location>
</feature>
<dbReference type="EMBL" id="JANCYU010000075">
    <property type="protein sequence ID" value="KAK4529076.1"/>
    <property type="molecule type" value="Genomic_DNA"/>
</dbReference>
<dbReference type="PANTHER" id="PTHR34186">
    <property type="entry name" value="CYANATE HYDRATASE"/>
    <property type="match status" value="1"/>
</dbReference>
<dbReference type="GO" id="GO:0008824">
    <property type="term" value="F:cyanate hydratase activity"/>
    <property type="evidence" value="ECO:0007669"/>
    <property type="project" value="UniProtKB-UniRule"/>
</dbReference>
<evidence type="ECO:0000313" key="6">
    <source>
        <dbReference type="EMBL" id="KAK4529076.1"/>
    </source>
</evidence>
<dbReference type="Proteomes" id="UP001300502">
    <property type="component" value="Unassembled WGS sequence"/>
</dbReference>
<feature type="region of interest" description="Disordered" evidence="4">
    <location>
        <begin position="20"/>
        <end position="45"/>
    </location>
</feature>
<keyword evidence="2 3" id="KW-0456">Lyase</keyword>
<dbReference type="AlphaFoldDB" id="A0AAV9INU4"/>